<dbReference type="PANTHER" id="PTHR23327:SF51">
    <property type="entry name" value="TRANSCRIPTIONAL REGULATOR OF YEAST FORM ADHERENCE 3"/>
    <property type="match status" value="1"/>
</dbReference>
<dbReference type="EMBL" id="MCGN01000004">
    <property type="protein sequence ID" value="ORY97789.1"/>
    <property type="molecule type" value="Genomic_DNA"/>
</dbReference>
<evidence type="ECO:0000259" key="5">
    <source>
        <dbReference type="PROSITE" id="PS50089"/>
    </source>
</evidence>
<evidence type="ECO:0000313" key="8">
    <source>
        <dbReference type="Proteomes" id="UP000242180"/>
    </source>
</evidence>
<dbReference type="Gene3D" id="3.30.40.10">
    <property type="entry name" value="Zinc/RING finger domain, C3HC4 (zinc finger)"/>
    <property type="match status" value="1"/>
</dbReference>
<dbReference type="InterPro" id="IPR013083">
    <property type="entry name" value="Znf_RING/FYVE/PHD"/>
</dbReference>
<accession>A0A1X2HFV9</accession>
<evidence type="ECO:0000256" key="2">
    <source>
        <dbReference type="ARBA" id="ARBA00022771"/>
    </source>
</evidence>
<dbReference type="AlphaFoldDB" id="A0A1X2HFV9"/>
<name>A0A1X2HFV9_SYNRA</name>
<dbReference type="SUPFAM" id="SSF57850">
    <property type="entry name" value="RING/U-box"/>
    <property type="match status" value="1"/>
</dbReference>
<proteinExistence type="predicted"/>
<evidence type="ECO:0000313" key="7">
    <source>
        <dbReference type="EMBL" id="ORY97789.1"/>
    </source>
</evidence>
<dbReference type="InterPro" id="IPR001841">
    <property type="entry name" value="Znf_RING"/>
</dbReference>
<evidence type="ECO:0000256" key="4">
    <source>
        <dbReference type="PROSITE-ProRule" id="PRU00175"/>
    </source>
</evidence>
<dbReference type="InterPro" id="IPR017907">
    <property type="entry name" value="Znf_RING_CS"/>
</dbReference>
<dbReference type="Pfam" id="PF03105">
    <property type="entry name" value="SPX"/>
    <property type="match status" value="1"/>
</dbReference>
<evidence type="ECO:0000256" key="3">
    <source>
        <dbReference type="ARBA" id="ARBA00022833"/>
    </source>
</evidence>
<dbReference type="InterPro" id="IPR004331">
    <property type="entry name" value="SPX_dom"/>
</dbReference>
<dbReference type="PROSITE" id="PS50089">
    <property type="entry name" value="ZF_RING_2"/>
    <property type="match status" value="1"/>
</dbReference>
<keyword evidence="2 4" id="KW-0863">Zinc-finger</keyword>
<dbReference type="GO" id="GO:0008270">
    <property type="term" value="F:zinc ion binding"/>
    <property type="evidence" value="ECO:0007669"/>
    <property type="project" value="UniProtKB-KW"/>
</dbReference>
<keyword evidence="1" id="KW-0479">Metal-binding</keyword>
<reference evidence="7 8" key="1">
    <citation type="submission" date="2016-07" db="EMBL/GenBank/DDBJ databases">
        <title>Pervasive Adenine N6-methylation of Active Genes in Fungi.</title>
        <authorList>
            <consortium name="DOE Joint Genome Institute"/>
            <person name="Mondo S.J."/>
            <person name="Dannebaum R.O."/>
            <person name="Kuo R.C."/>
            <person name="Labutti K."/>
            <person name="Haridas S."/>
            <person name="Kuo A."/>
            <person name="Salamov A."/>
            <person name="Ahrendt S.R."/>
            <person name="Lipzen A."/>
            <person name="Sullivan W."/>
            <person name="Andreopoulos W.B."/>
            <person name="Clum A."/>
            <person name="Lindquist E."/>
            <person name="Daum C."/>
            <person name="Ramamoorthy G.K."/>
            <person name="Gryganskyi A."/>
            <person name="Culley D."/>
            <person name="Magnuson J.K."/>
            <person name="James T.Y."/>
            <person name="O'Malley M.A."/>
            <person name="Stajich J.E."/>
            <person name="Spatafora J.W."/>
            <person name="Visel A."/>
            <person name="Grigoriev I.V."/>
        </authorList>
    </citation>
    <scope>NUCLEOTIDE SEQUENCE [LARGE SCALE GENOMIC DNA]</scope>
    <source>
        <strain evidence="7 8">NRRL 2496</strain>
    </source>
</reference>
<gene>
    <name evidence="7" type="ORF">BCR43DRAFT_490361</name>
</gene>
<dbReference type="PROSITE" id="PS51382">
    <property type="entry name" value="SPX"/>
    <property type="match status" value="1"/>
</dbReference>
<dbReference type="Pfam" id="PF13445">
    <property type="entry name" value="zf-RING_UBOX"/>
    <property type="match status" value="1"/>
</dbReference>
<feature type="domain" description="RING-type" evidence="5">
    <location>
        <begin position="285"/>
        <end position="324"/>
    </location>
</feature>
<dbReference type="SMART" id="SM00184">
    <property type="entry name" value="RING"/>
    <property type="match status" value="1"/>
</dbReference>
<evidence type="ECO:0000256" key="1">
    <source>
        <dbReference type="ARBA" id="ARBA00022723"/>
    </source>
</evidence>
<feature type="domain" description="SPX" evidence="6">
    <location>
        <begin position="1"/>
        <end position="251"/>
    </location>
</feature>
<evidence type="ECO:0000259" key="6">
    <source>
        <dbReference type="PROSITE" id="PS51382"/>
    </source>
</evidence>
<dbReference type="OrthoDB" id="1703270at2759"/>
<dbReference type="InParanoid" id="A0A1X2HFV9"/>
<dbReference type="InterPro" id="IPR027370">
    <property type="entry name" value="Znf-RING_euk"/>
</dbReference>
<comment type="caution">
    <text evidence="7">The sequence shown here is derived from an EMBL/GenBank/DDBJ whole genome shotgun (WGS) entry which is preliminary data.</text>
</comment>
<keyword evidence="8" id="KW-1185">Reference proteome</keyword>
<dbReference type="OMA" id="HPCIKIT"/>
<dbReference type="PROSITE" id="PS00518">
    <property type="entry name" value="ZF_RING_1"/>
    <property type="match status" value="1"/>
</dbReference>
<dbReference type="STRING" id="13706.A0A1X2HFV9"/>
<sequence>MKFAKQIESASEELPSDWRPHLLHYKSLKKSLRFVVDELQTQGLFQVLMMHKGDPEATITYGFGGDPQHPQPCIHVASEFLSKCSGSVAAEHEDGVVKIVLVRDSEFFRLLMEDLAQASVIQKAEYERMSESVFSLEMELSKATTPQRHKKEMYLWRQIFKLYLDAQIFDNGSSFECSRTQFDKFSDQLRQTGLAQKMTRKNRELLKKFMQMNADLVSLKGFEWLNQTAMTKILKKHDKLSGLSARAEFPLFAKQAIIENVLLSLYSVVTKRLVSVVPQVDSYSCPICYGLAWRPIRLGCNHVFCVRCLIKAQRRRLLDCPICRRKNAVGDADASCLDDAMQDYLMLYFPREIKEKREENGLDVERGCYPKSGGSSSPPTILYHPATAHSRPSDVDQRCTIM</sequence>
<protein>
    <submittedName>
        <fullName evidence="7">SPX domain-domain-containing protein</fullName>
    </submittedName>
</protein>
<keyword evidence="3" id="KW-0862">Zinc</keyword>
<dbReference type="PANTHER" id="PTHR23327">
    <property type="entry name" value="RING FINGER PROTEIN 127"/>
    <property type="match status" value="1"/>
</dbReference>
<organism evidence="7 8">
    <name type="scientific">Syncephalastrum racemosum</name>
    <name type="common">Filamentous fungus</name>
    <dbReference type="NCBI Taxonomy" id="13706"/>
    <lineage>
        <taxon>Eukaryota</taxon>
        <taxon>Fungi</taxon>
        <taxon>Fungi incertae sedis</taxon>
        <taxon>Mucoromycota</taxon>
        <taxon>Mucoromycotina</taxon>
        <taxon>Mucoromycetes</taxon>
        <taxon>Mucorales</taxon>
        <taxon>Syncephalastraceae</taxon>
        <taxon>Syncephalastrum</taxon>
    </lineage>
</organism>
<dbReference type="Proteomes" id="UP000242180">
    <property type="component" value="Unassembled WGS sequence"/>
</dbReference>